<feature type="domain" description="APS kinase" evidence="2">
    <location>
        <begin position="2"/>
        <end position="41"/>
    </location>
</feature>
<comment type="caution">
    <text evidence="3">The sequence shown here is derived from an EMBL/GenBank/DDBJ whole genome shotgun (WGS) entry which is preliminary data.</text>
</comment>
<reference evidence="4" key="1">
    <citation type="journal article" date="2019" name="Int. J. Syst. Evol. Microbiol.">
        <title>The Global Catalogue of Microorganisms (GCM) 10K type strain sequencing project: providing services to taxonomists for standard genome sequencing and annotation.</title>
        <authorList>
            <consortium name="The Broad Institute Genomics Platform"/>
            <consortium name="The Broad Institute Genome Sequencing Center for Infectious Disease"/>
            <person name="Wu L."/>
            <person name="Ma J."/>
        </authorList>
    </citation>
    <scope>NUCLEOTIDE SEQUENCE [LARGE SCALE GENOMIC DNA]</scope>
    <source>
        <strain evidence="4">CGMCC 1.13574</strain>
    </source>
</reference>
<dbReference type="Gene3D" id="3.40.50.300">
    <property type="entry name" value="P-loop containing nucleotide triphosphate hydrolases"/>
    <property type="match status" value="1"/>
</dbReference>
<keyword evidence="4" id="KW-1185">Reference proteome</keyword>
<dbReference type="PANTHER" id="PTHR10344">
    <property type="entry name" value="THYMIDYLATE KINASE"/>
    <property type="match status" value="1"/>
</dbReference>
<dbReference type="InterPro" id="IPR059117">
    <property type="entry name" value="APS_kinase_dom"/>
</dbReference>
<sequence>MLIAFSGCDGAGKSTQVHAVKRMLEERGYQVQVLDKWDVRDHQKFPECRMINIELEDLKNAVGEMEGPSRALFLFWAIGITMTRDDLDDRSKIYLLDGYWMKHAAVEIEYGCDPAWIEQTARQFRPADLTFYFDVTPEVAFERKDDFNVYECGRDPECRPASFLAHQTKLRARMLDWSDRFGWQVVSSLQDQAEITKQVMAQIDQLLASAHEQV</sequence>
<organism evidence="3 4">
    <name type="scientific">Tumebacillus lipolyticus</name>
    <dbReference type="NCBI Taxonomy" id="1280370"/>
    <lineage>
        <taxon>Bacteria</taxon>
        <taxon>Bacillati</taxon>
        <taxon>Bacillota</taxon>
        <taxon>Bacilli</taxon>
        <taxon>Bacillales</taxon>
        <taxon>Alicyclobacillaceae</taxon>
        <taxon>Tumebacillus</taxon>
    </lineage>
</organism>
<evidence type="ECO:0000313" key="4">
    <source>
        <dbReference type="Proteomes" id="UP001597343"/>
    </source>
</evidence>
<name>A0ABW4ZT40_9BACL</name>
<evidence type="ECO:0000313" key="3">
    <source>
        <dbReference type="EMBL" id="MFD2168635.1"/>
    </source>
</evidence>
<proteinExistence type="predicted"/>
<evidence type="ECO:0000259" key="2">
    <source>
        <dbReference type="Pfam" id="PF01583"/>
    </source>
</evidence>
<keyword evidence="3" id="KW-0418">Kinase</keyword>
<dbReference type="GO" id="GO:0016301">
    <property type="term" value="F:kinase activity"/>
    <property type="evidence" value="ECO:0007669"/>
    <property type="project" value="UniProtKB-KW"/>
</dbReference>
<protein>
    <submittedName>
        <fullName evidence="3">dTMP kinase</fullName>
    </submittedName>
</protein>
<dbReference type="Proteomes" id="UP001597343">
    <property type="component" value="Unassembled WGS sequence"/>
</dbReference>
<evidence type="ECO:0000256" key="1">
    <source>
        <dbReference type="ARBA" id="ARBA00022679"/>
    </source>
</evidence>
<keyword evidence="1" id="KW-0808">Transferase</keyword>
<dbReference type="SUPFAM" id="SSF52540">
    <property type="entry name" value="P-loop containing nucleoside triphosphate hydrolases"/>
    <property type="match status" value="1"/>
</dbReference>
<dbReference type="RefSeq" id="WP_386043521.1">
    <property type="nucleotide sequence ID" value="NZ_JBHUIO010000002.1"/>
</dbReference>
<dbReference type="EMBL" id="JBHUIO010000002">
    <property type="protein sequence ID" value="MFD2168635.1"/>
    <property type="molecule type" value="Genomic_DNA"/>
</dbReference>
<accession>A0ABW4ZT40</accession>
<dbReference type="Pfam" id="PF01583">
    <property type="entry name" value="APS_kinase"/>
    <property type="match status" value="1"/>
</dbReference>
<dbReference type="PANTHER" id="PTHR10344:SF1">
    <property type="entry name" value="THYMIDYLATE KINASE"/>
    <property type="match status" value="1"/>
</dbReference>
<dbReference type="InterPro" id="IPR027417">
    <property type="entry name" value="P-loop_NTPase"/>
</dbReference>
<gene>
    <name evidence="3" type="ORF">ACFSOY_01200</name>
</gene>